<keyword evidence="1" id="KW-1133">Transmembrane helix</keyword>
<feature type="transmembrane region" description="Helical" evidence="1">
    <location>
        <begin position="199"/>
        <end position="223"/>
    </location>
</feature>
<dbReference type="OrthoDB" id="80070at2"/>
<feature type="transmembrane region" description="Helical" evidence="1">
    <location>
        <begin position="88"/>
        <end position="108"/>
    </location>
</feature>
<evidence type="ECO:0000256" key="1">
    <source>
        <dbReference type="SAM" id="Phobius"/>
    </source>
</evidence>
<evidence type="ECO:0000313" key="3">
    <source>
        <dbReference type="Proteomes" id="UP000219356"/>
    </source>
</evidence>
<dbReference type="AlphaFoldDB" id="A0A285N480"/>
<organism evidence="2 3">
    <name type="scientific">Terribacillus aidingensis</name>
    <dbReference type="NCBI Taxonomy" id="586416"/>
    <lineage>
        <taxon>Bacteria</taxon>
        <taxon>Bacillati</taxon>
        <taxon>Bacillota</taxon>
        <taxon>Bacilli</taxon>
        <taxon>Bacillales</taxon>
        <taxon>Bacillaceae</taxon>
        <taxon>Terribacillus</taxon>
    </lineage>
</organism>
<reference evidence="3" key="1">
    <citation type="submission" date="2017-09" db="EMBL/GenBank/DDBJ databases">
        <authorList>
            <person name="Varghese N."/>
            <person name="Submissions S."/>
        </authorList>
    </citation>
    <scope>NUCLEOTIDE SEQUENCE [LARGE SCALE GENOMIC DNA]</scope>
    <source>
        <strain evidence="3">CGMCC 1.8913</strain>
    </source>
</reference>
<dbReference type="Proteomes" id="UP000219356">
    <property type="component" value="Unassembled WGS sequence"/>
</dbReference>
<feature type="transmembrane region" description="Helical" evidence="1">
    <location>
        <begin position="115"/>
        <end position="136"/>
    </location>
</feature>
<sequence>MAYCPKCGVSVEKDQIPCPLCYTYIPKVLSDEELSDANGFPAYYSLYENLLHFFIRSVYRVLCVLLILGFLVPTIVDLSLNGELTWSLYSSLSVLMSWSFLHVFFGYVKRMRNKLTVLIAAASIGLIGFDSIDGYAGWSVEIAIPIVVLTVLLFLANIAIYRVNVSWLRQSGYIIFSLLILCIGIEFILRIYLHEEDVFIQSAGDVILSIIIGAVLLLASYTVPEKWKEKLKRKFHI</sequence>
<protein>
    <submittedName>
        <fullName evidence="2">Uncharacterized protein</fullName>
    </submittedName>
</protein>
<dbReference type="RefSeq" id="WP_097039057.1">
    <property type="nucleotide sequence ID" value="NZ_OBEK01000001.1"/>
</dbReference>
<accession>A0A285N480</accession>
<feature type="transmembrane region" description="Helical" evidence="1">
    <location>
        <begin position="58"/>
        <end position="76"/>
    </location>
</feature>
<feature type="transmembrane region" description="Helical" evidence="1">
    <location>
        <begin position="142"/>
        <end position="161"/>
    </location>
</feature>
<keyword evidence="3" id="KW-1185">Reference proteome</keyword>
<keyword evidence="1" id="KW-0812">Transmembrane</keyword>
<keyword evidence="1" id="KW-0472">Membrane</keyword>
<dbReference type="InterPro" id="IPR046283">
    <property type="entry name" value="DUF6320"/>
</dbReference>
<evidence type="ECO:0000313" key="2">
    <source>
        <dbReference type="EMBL" id="SNZ04262.1"/>
    </source>
</evidence>
<feature type="transmembrane region" description="Helical" evidence="1">
    <location>
        <begin position="173"/>
        <end position="193"/>
    </location>
</feature>
<dbReference type="EMBL" id="OBEK01000001">
    <property type="protein sequence ID" value="SNZ04262.1"/>
    <property type="molecule type" value="Genomic_DNA"/>
</dbReference>
<dbReference type="Pfam" id="PF19845">
    <property type="entry name" value="DUF6320"/>
    <property type="match status" value="1"/>
</dbReference>
<gene>
    <name evidence="2" type="ORF">SAMN05421503_0585</name>
</gene>
<proteinExistence type="predicted"/>
<name>A0A285N480_9BACI</name>